<dbReference type="InterPro" id="IPR013325">
    <property type="entry name" value="RNA_pol_sigma_r2"/>
</dbReference>
<protein>
    <submittedName>
        <fullName evidence="1">RNA polymerase sigma factor</fullName>
    </submittedName>
</protein>
<dbReference type="GO" id="GO:0003700">
    <property type="term" value="F:DNA-binding transcription factor activity"/>
    <property type="evidence" value="ECO:0007669"/>
    <property type="project" value="InterPro"/>
</dbReference>
<dbReference type="AlphaFoldDB" id="A0A0R1F154"/>
<evidence type="ECO:0000313" key="2">
    <source>
        <dbReference type="Proteomes" id="UP000051181"/>
    </source>
</evidence>
<accession>A0A0R1F154</accession>
<name>A0A0R1F154_9LACO</name>
<evidence type="ECO:0000313" key="1">
    <source>
        <dbReference type="EMBL" id="KRK15510.1"/>
    </source>
</evidence>
<gene>
    <name evidence="1" type="ORF">FD22_GL001692</name>
</gene>
<dbReference type="EMBL" id="AZCN01000047">
    <property type="protein sequence ID" value="KRK15510.1"/>
    <property type="molecule type" value="Genomic_DNA"/>
</dbReference>
<dbReference type="PATRIC" id="fig|913848.6.peg.1732"/>
<dbReference type="Proteomes" id="UP000051181">
    <property type="component" value="Unassembled WGS sequence"/>
</dbReference>
<dbReference type="SUPFAM" id="SSF88946">
    <property type="entry name" value="Sigma2 domain of RNA polymerase sigma factors"/>
    <property type="match status" value="1"/>
</dbReference>
<dbReference type="GeneID" id="65917230"/>
<proteinExistence type="predicted"/>
<dbReference type="GO" id="GO:0006352">
    <property type="term" value="P:DNA-templated transcription initiation"/>
    <property type="evidence" value="ECO:0007669"/>
    <property type="project" value="InterPro"/>
</dbReference>
<sequence length="164" mass="19433">MTNQLINTAFNAALNDKKLIGGALKHCHITRQRSDYDDFFQECLLAYVDAYCQYEQLPAPQISRNNYLYTKLCQRIYDHWRKNQCYHKYFGNEATVEPTTNADLINHLILEDLVAELSIVENQIFNHLYLQNDSVTETCRQLKISRSALYRRRAKLFKKIHHFI</sequence>
<organism evidence="1 2">
    <name type="scientific">Loigolactobacillus coryniformis subsp. coryniformis KCTC 3167 = DSM 20001</name>
    <dbReference type="NCBI Taxonomy" id="913848"/>
    <lineage>
        <taxon>Bacteria</taxon>
        <taxon>Bacillati</taxon>
        <taxon>Bacillota</taxon>
        <taxon>Bacilli</taxon>
        <taxon>Lactobacillales</taxon>
        <taxon>Lactobacillaceae</taxon>
        <taxon>Loigolactobacillus</taxon>
    </lineage>
</organism>
<reference evidence="1 2" key="1">
    <citation type="journal article" date="2015" name="Genome Announc.">
        <title>Expanding the biotechnology potential of lactobacilli through comparative genomics of 213 strains and associated genera.</title>
        <authorList>
            <person name="Sun Z."/>
            <person name="Harris H.M."/>
            <person name="McCann A."/>
            <person name="Guo C."/>
            <person name="Argimon S."/>
            <person name="Zhang W."/>
            <person name="Yang X."/>
            <person name="Jeffery I.B."/>
            <person name="Cooney J.C."/>
            <person name="Kagawa T.F."/>
            <person name="Liu W."/>
            <person name="Song Y."/>
            <person name="Salvetti E."/>
            <person name="Wrobel A."/>
            <person name="Rasinkangas P."/>
            <person name="Parkhill J."/>
            <person name="Rea M.C."/>
            <person name="O'Sullivan O."/>
            <person name="Ritari J."/>
            <person name="Douillard F.P."/>
            <person name="Paul Ross R."/>
            <person name="Yang R."/>
            <person name="Briner A.E."/>
            <person name="Felis G.E."/>
            <person name="de Vos W.M."/>
            <person name="Barrangou R."/>
            <person name="Klaenhammer T.R."/>
            <person name="Caufield P.W."/>
            <person name="Cui Y."/>
            <person name="Zhang H."/>
            <person name="O'Toole P.W."/>
        </authorList>
    </citation>
    <scope>NUCLEOTIDE SEQUENCE [LARGE SCALE GENOMIC DNA]</scope>
    <source>
        <strain evidence="1 2">DSM 20001</strain>
    </source>
</reference>
<comment type="caution">
    <text evidence="1">The sequence shown here is derived from an EMBL/GenBank/DDBJ whole genome shotgun (WGS) entry which is preliminary data.</text>
</comment>
<dbReference type="RefSeq" id="WP_010011125.1">
    <property type="nucleotide sequence ID" value="NZ_AZCN01000047.1"/>
</dbReference>